<evidence type="ECO:0000256" key="6">
    <source>
        <dbReference type="RuleBase" id="RU004379"/>
    </source>
</evidence>
<name>A0A4Z0MSJ9_9BACT</name>
<dbReference type="GO" id="GO:0005886">
    <property type="term" value="C:plasma membrane"/>
    <property type="evidence" value="ECO:0007669"/>
    <property type="project" value="TreeGrafter"/>
</dbReference>
<comment type="subcellular location">
    <subcellularLocation>
        <location evidence="1">Membrane</location>
        <topology evidence="1">Multi-pass membrane protein</topology>
    </subcellularLocation>
</comment>
<gene>
    <name evidence="7" type="ORF">EU557_03150</name>
</gene>
<reference evidence="7 8" key="1">
    <citation type="submission" date="2019-04" db="EMBL/GenBank/DDBJ databases">
        <authorList>
            <person name="Feng G."/>
            <person name="Zhang J."/>
            <person name="Zhu H."/>
        </authorList>
    </citation>
    <scope>NUCLEOTIDE SEQUENCE [LARGE SCALE GENOMIC DNA]</scope>
    <source>
        <strain evidence="7 8">JCM 19491</strain>
    </source>
</reference>
<evidence type="ECO:0000256" key="1">
    <source>
        <dbReference type="ARBA" id="ARBA00004141"/>
    </source>
</evidence>
<dbReference type="Proteomes" id="UP000298284">
    <property type="component" value="Unassembled WGS sequence"/>
</dbReference>
<dbReference type="RefSeq" id="WP_135528950.1">
    <property type="nucleotide sequence ID" value="NZ_SRKZ01000001.1"/>
</dbReference>
<proteinExistence type="inferred from homology"/>
<feature type="transmembrane region" description="Helical" evidence="6">
    <location>
        <begin position="122"/>
        <end position="141"/>
    </location>
</feature>
<feature type="transmembrane region" description="Helical" evidence="6">
    <location>
        <begin position="177"/>
        <end position="195"/>
    </location>
</feature>
<dbReference type="AlphaFoldDB" id="A0A4Z0MSJ9"/>
<dbReference type="PANTHER" id="PTHR23291:SF50">
    <property type="entry name" value="PROTEIN LIFEGUARD 4"/>
    <property type="match status" value="1"/>
</dbReference>
<feature type="transmembrane region" description="Helical" evidence="6">
    <location>
        <begin position="153"/>
        <end position="171"/>
    </location>
</feature>
<dbReference type="Pfam" id="PF01027">
    <property type="entry name" value="Bax1-I"/>
    <property type="match status" value="1"/>
</dbReference>
<evidence type="ECO:0000256" key="4">
    <source>
        <dbReference type="ARBA" id="ARBA00022989"/>
    </source>
</evidence>
<feature type="transmembrane region" description="Helical" evidence="6">
    <location>
        <begin position="34"/>
        <end position="55"/>
    </location>
</feature>
<protein>
    <submittedName>
        <fullName evidence="7">Bax inhibitor-1/YccA family protein</fullName>
    </submittedName>
</protein>
<feature type="transmembrane region" description="Helical" evidence="6">
    <location>
        <begin position="67"/>
        <end position="85"/>
    </location>
</feature>
<comment type="similarity">
    <text evidence="2 6">Belongs to the BI1 family.</text>
</comment>
<keyword evidence="3 6" id="KW-0812">Transmembrane</keyword>
<keyword evidence="4 6" id="KW-1133">Transmembrane helix</keyword>
<dbReference type="CDD" id="cd10432">
    <property type="entry name" value="BI-1-like_bacterial"/>
    <property type="match status" value="1"/>
</dbReference>
<sequence length="243" mass="26557">MENVTPEEQAAYQPEIHISAEEAAQVQANFMRQVYAWMAGALALTGGVAMLVGSSPEIIELVAGNRLVFWALLLLEMFVVGYISARAFEMSVSSVTGAFVAYSALNGITLGIIFLVFTADSIASTFFVTGGTFAVMSLYGYFTRTDLSRWGNILFMGLVGLIIASVVNLFWLNSLLYTITSFIGVILFVALTAYDTQKLKALAFVGLGDEDTDRKAAVLGALTLYLDFINLFLFLLRIFGRRK</sequence>
<comment type="caution">
    <text evidence="7">The sequence shown here is derived from an EMBL/GenBank/DDBJ whole genome shotgun (WGS) entry which is preliminary data.</text>
</comment>
<dbReference type="InterPro" id="IPR006214">
    <property type="entry name" value="Bax_inhibitor_1-related"/>
</dbReference>
<evidence type="ECO:0000313" key="8">
    <source>
        <dbReference type="Proteomes" id="UP000298284"/>
    </source>
</evidence>
<evidence type="ECO:0000256" key="5">
    <source>
        <dbReference type="ARBA" id="ARBA00023136"/>
    </source>
</evidence>
<dbReference type="EMBL" id="SRKZ01000001">
    <property type="protein sequence ID" value="TGD82793.1"/>
    <property type="molecule type" value="Genomic_DNA"/>
</dbReference>
<organism evidence="7 8">
    <name type="scientific">Hymenobacter wooponensis</name>
    <dbReference type="NCBI Taxonomy" id="1525360"/>
    <lineage>
        <taxon>Bacteria</taxon>
        <taxon>Pseudomonadati</taxon>
        <taxon>Bacteroidota</taxon>
        <taxon>Cytophagia</taxon>
        <taxon>Cytophagales</taxon>
        <taxon>Hymenobacteraceae</taxon>
        <taxon>Hymenobacter</taxon>
    </lineage>
</organism>
<feature type="transmembrane region" description="Helical" evidence="6">
    <location>
        <begin position="216"/>
        <end position="239"/>
    </location>
</feature>
<evidence type="ECO:0000256" key="2">
    <source>
        <dbReference type="ARBA" id="ARBA00010350"/>
    </source>
</evidence>
<dbReference type="PANTHER" id="PTHR23291">
    <property type="entry name" value="BAX INHIBITOR-RELATED"/>
    <property type="match status" value="1"/>
</dbReference>
<feature type="transmembrane region" description="Helical" evidence="6">
    <location>
        <begin position="97"/>
        <end position="116"/>
    </location>
</feature>
<evidence type="ECO:0000313" key="7">
    <source>
        <dbReference type="EMBL" id="TGD82793.1"/>
    </source>
</evidence>
<accession>A0A4Z0MSJ9</accession>
<dbReference type="OrthoDB" id="9793828at2"/>
<evidence type="ECO:0000256" key="3">
    <source>
        <dbReference type="ARBA" id="ARBA00022692"/>
    </source>
</evidence>
<keyword evidence="8" id="KW-1185">Reference proteome</keyword>
<keyword evidence="5 6" id="KW-0472">Membrane</keyword>